<dbReference type="SUPFAM" id="SSF158472">
    <property type="entry name" value="HAMP domain-like"/>
    <property type="match status" value="1"/>
</dbReference>
<evidence type="ECO:0000259" key="13">
    <source>
        <dbReference type="PROSITE" id="PS50885"/>
    </source>
</evidence>
<dbReference type="Gene3D" id="3.30.565.10">
    <property type="entry name" value="Histidine kinase-like ATPase, C-terminal domain"/>
    <property type="match status" value="1"/>
</dbReference>
<dbReference type="InterPro" id="IPR004358">
    <property type="entry name" value="Sig_transdc_His_kin-like_C"/>
</dbReference>
<keyword evidence="5" id="KW-0808">Transferase</keyword>
<dbReference type="InterPro" id="IPR003594">
    <property type="entry name" value="HATPase_dom"/>
</dbReference>
<dbReference type="InterPro" id="IPR050428">
    <property type="entry name" value="TCS_sensor_his_kinase"/>
</dbReference>
<evidence type="ECO:0000256" key="4">
    <source>
        <dbReference type="ARBA" id="ARBA00022553"/>
    </source>
</evidence>
<dbReference type="InterPro" id="IPR003660">
    <property type="entry name" value="HAMP_dom"/>
</dbReference>
<gene>
    <name evidence="14" type="ORF">K7862_01065</name>
</gene>
<dbReference type="Pfam" id="PF00512">
    <property type="entry name" value="HisKA"/>
    <property type="match status" value="1"/>
</dbReference>
<dbReference type="EC" id="2.7.13.3" evidence="3"/>
<evidence type="ECO:0000313" key="14">
    <source>
        <dbReference type="EMBL" id="MBY8876231.1"/>
    </source>
</evidence>
<comment type="subcellular location">
    <subcellularLocation>
        <location evidence="2">Cell membrane</location>
    </subcellularLocation>
</comment>
<dbReference type="Proteomes" id="UP000778578">
    <property type="component" value="Unassembled WGS sequence"/>
</dbReference>
<keyword evidence="7 14" id="KW-0418">Kinase</keyword>
<protein>
    <recommendedName>
        <fullName evidence="3">histidine kinase</fullName>
        <ecNumber evidence="3">2.7.13.3</ecNumber>
    </recommendedName>
</protein>
<dbReference type="InterPro" id="IPR003661">
    <property type="entry name" value="HisK_dim/P_dom"/>
</dbReference>
<evidence type="ECO:0000256" key="3">
    <source>
        <dbReference type="ARBA" id="ARBA00012438"/>
    </source>
</evidence>
<evidence type="ECO:0000256" key="8">
    <source>
        <dbReference type="ARBA" id="ARBA00022989"/>
    </source>
</evidence>
<keyword evidence="15" id="KW-1185">Reference proteome</keyword>
<dbReference type="CDD" id="cd00082">
    <property type="entry name" value="HisKA"/>
    <property type="match status" value="1"/>
</dbReference>
<dbReference type="SUPFAM" id="SSF55874">
    <property type="entry name" value="ATPase domain of HSP90 chaperone/DNA topoisomerase II/histidine kinase"/>
    <property type="match status" value="1"/>
</dbReference>
<dbReference type="PANTHER" id="PTHR45436">
    <property type="entry name" value="SENSOR HISTIDINE KINASE YKOH"/>
    <property type="match status" value="1"/>
</dbReference>
<dbReference type="PRINTS" id="PR00344">
    <property type="entry name" value="BCTRLSENSOR"/>
</dbReference>
<dbReference type="GO" id="GO:0016301">
    <property type="term" value="F:kinase activity"/>
    <property type="evidence" value="ECO:0007669"/>
    <property type="project" value="UniProtKB-KW"/>
</dbReference>
<dbReference type="CDD" id="cd06225">
    <property type="entry name" value="HAMP"/>
    <property type="match status" value="1"/>
</dbReference>
<evidence type="ECO:0000313" key="15">
    <source>
        <dbReference type="Proteomes" id="UP000778578"/>
    </source>
</evidence>
<evidence type="ECO:0000256" key="1">
    <source>
        <dbReference type="ARBA" id="ARBA00000085"/>
    </source>
</evidence>
<dbReference type="PANTHER" id="PTHR45436:SF5">
    <property type="entry name" value="SENSOR HISTIDINE KINASE TRCS"/>
    <property type="match status" value="1"/>
</dbReference>
<comment type="catalytic activity">
    <reaction evidence="1">
        <text>ATP + protein L-histidine = ADP + protein N-phospho-L-histidine.</text>
        <dbReference type="EC" id="2.7.13.3"/>
    </reaction>
</comment>
<organism evidence="14 15">
    <name type="scientific">Actinacidiphila acidipaludis</name>
    <dbReference type="NCBI Taxonomy" id="2873382"/>
    <lineage>
        <taxon>Bacteria</taxon>
        <taxon>Bacillati</taxon>
        <taxon>Actinomycetota</taxon>
        <taxon>Actinomycetes</taxon>
        <taxon>Kitasatosporales</taxon>
        <taxon>Streptomycetaceae</taxon>
        <taxon>Actinacidiphila</taxon>
    </lineage>
</organism>
<evidence type="ECO:0000256" key="11">
    <source>
        <dbReference type="SAM" id="Phobius"/>
    </source>
</evidence>
<dbReference type="Pfam" id="PF00672">
    <property type="entry name" value="HAMP"/>
    <property type="match status" value="1"/>
</dbReference>
<feature type="domain" description="HAMP" evidence="13">
    <location>
        <begin position="186"/>
        <end position="239"/>
    </location>
</feature>
<evidence type="ECO:0000256" key="10">
    <source>
        <dbReference type="ARBA" id="ARBA00023136"/>
    </source>
</evidence>
<feature type="transmembrane region" description="Helical" evidence="11">
    <location>
        <begin position="162"/>
        <end position="185"/>
    </location>
</feature>
<accession>A0ABS7PZF4</accession>
<evidence type="ECO:0000256" key="6">
    <source>
        <dbReference type="ARBA" id="ARBA00022692"/>
    </source>
</evidence>
<keyword evidence="6 11" id="KW-0812">Transmembrane</keyword>
<evidence type="ECO:0000259" key="12">
    <source>
        <dbReference type="PROSITE" id="PS50109"/>
    </source>
</evidence>
<dbReference type="SMART" id="SM00387">
    <property type="entry name" value="HATPase_c"/>
    <property type="match status" value="1"/>
</dbReference>
<sequence length="454" mass="47493">MTRRVALAVMALVTLVLLIAVLPLGLSLARQERNSFRDGTVAADRALAAAAEEHLPVRGSTAPLRRFLERSTEPGDCSAVFDAAGRELAVTPCPGATGAQAAARSEQWAALARSVLAHPRTVTRSQDDRLVVAVPVGDESRTVGVSVLSRSSDATDDRIAAMWLRLAAVGVGGLVAGALLAVFLARWVGRPLRAVDAAAHELGEGDLTARAAAGRGPVEVRRLAATFNTMAARMEALIHGHRAVIADVSHQLRTPMAALRLRLDMLSADADEAAGPDFAAAQQEIARLSRLVDGLLAVARAENAVPRPVAVRVDEVVADRLAAWAPVAQDRRVRLTARCHPGLTARLGPGDLEQVLDNLLANALDALDEGGHIALDGLARHGQVILTVTDNGPGMSRSAQETAFHRFSGPETSGTGLGLAIVHRLLTANGGSVRLEDTPGGGLTVVLELPPGDR</sequence>
<dbReference type="PROSITE" id="PS50885">
    <property type="entry name" value="HAMP"/>
    <property type="match status" value="1"/>
</dbReference>
<keyword evidence="9" id="KW-0902">Two-component regulatory system</keyword>
<proteinExistence type="predicted"/>
<dbReference type="Pfam" id="PF02518">
    <property type="entry name" value="HATPase_c"/>
    <property type="match status" value="1"/>
</dbReference>
<keyword evidence="8 11" id="KW-1133">Transmembrane helix</keyword>
<comment type="caution">
    <text evidence="14">The sequence shown here is derived from an EMBL/GenBank/DDBJ whole genome shotgun (WGS) entry which is preliminary data.</text>
</comment>
<dbReference type="SUPFAM" id="SSF47384">
    <property type="entry name" value="Homodimeric domain of signal transducing histidine kinase"/>
    <property type="match status" value="1"/>
</dbReference>
<keyword evidence="10 11" id="KW-0472">Membrane</keyword>
<evidence type="ECO:0000256" key="7">
    <source>
        <dbReference type="ARBA" id="ARBA00022777"/>
    </source>
</evidence>
<dbReference type="SMART" id="SM00304">
    <property type="entry name" value="HAMP"/>
    <property type="match status" value="1"/>
</dbReference>
<dbReference type="EMBL" id="JAINZZ010000001">
    <property type="protein sequence ID" value="MBY8876231.1"/>
    <property type="molecule type" value="Genomic_DNA"/>
</dbReference>
<dbReference type="CDD" id="cd00075">
    <property type="entry name" value="HATPase"/>
    <property type="match status" value="1"/>
</dbReference>
<evidence type="ECO:0000256" key="9">
    <source>
        <dbReference type="ARBA" id="ARBA00023012"/>
    </source>
</evidence>
<dbReference type="Gene3D" id="1.10.287.130">
    <property type="match status" value="1"/>
</dbReference>
<dbReference type="Gene3D" id="6.10.340.10">
    <property type="match status" value="1"/>
</dbReference>
<dbReference type="RefSeq" id="WP_222959499.1">
    <property type="nucleotide sequence ID" value="NZ_JAINZZ010000001.1"/>
</dbReference>
<dbReference type="InterPro" id="IPR036097">
    <property type="entry name" value="HisK_dim/P_sf"/>
</dbReference>
<dbReference type="PROSITE" id="PS50109">
    <property type="entry name" value="HIS_KIN"/>
    <property type="match status" value="1"/>
</dbReference>
<dbReference type="InterPro" id="IPR005467">
    <property type="entry name" value="His_kinase_dom"/>
</dbReference>
<evidence type="ECO:0000256" key="5">
    <source>
        <dbReference type="ARBA" id="ARBA00022679"/>
    </source>
</evidence>
<reference evidence="14 15" key="1">
    <citation type="submission" date="2021-08" db="EMBL/GenBank/DDBJ databases">
        <title>WGS of actinomycetes from Thailand.</title>
        <authorList>
            <person name="Thawai C."/>
        </authorList>
    </citation>
    <scope>NUCLEOTIDE SEQUENCE [LARGE SCALE GENOMIC DNA]</scope>
    <source>
        <strain evidence="14 15">PLK6-54</strain>
    </source>
</reference>
<dbReference type="SMART" id="SM00388">
    <property type="entry name" value="HisKA"/>
    <property type="match status" value="1"/>
</dbReference>
<dbReference type="InterPro" id="IPR036890">
    <property type="entry name" value="HATPase_C_sf"/>
</dbReference>
<evidence type="ECO:0000256" key="2">
    <source>
        <dbReference type="ARBA" id="ARBA00004236"/>
    </source>
</evidence>
<name>A0ABS7PZF4_9ACTN</name>
<keyword evidence="4" id="KW-0597">Phosphoprotein</keyword>
<feature type="domain" description="Histidine kinase" evidence="12">
    <location>
        <begin position="247"/>
        <end position="453"/>
    </location>
</feature>